<name>X1W026_9ZZZZ</name>
<sequence>MTKNSRDAETEGVLHVANLMCVAARTAPKSRGIDNIVSTVLTDKEKDSFAQKMEEFGKKTERPPAFVRDANCVRQAQTVVLIG</sequence>
<dbReference type="PANTHER" id="PTHR40101">
    <property type="entry name" value="CONSERVED PROTEIN"/>
    <property type="match status" value="1"/>
</dbReference>
<dbReference type="PANTHER" id="PTHR40101:SF1">
    <property type="entry name" value="4FE-4S DOMAIN-CONTAINING PROTEIN"/>
    <property type="match status" value="1"/>
</dbReference>
<comment type="caution">
    <text evidence="1">The sequence shown here is derived from an EMBL/GenBank/DDBJ whole genome shotgun (WGS) entry which is preliminary data.</text>
</comment>
<proteinExistence type="predicted"/>
<dbReference type="EMBL" id="BARW01040648">
    <property type="protein sequence ID" value="GAJ19470.1"/>
    <property type="molecule type" value="Genomic_DNA"/>
</dbReference>
<gene>
    <name evidence="1" type="ORF">S12H4_61306</name>
</gene>
<accession>X1W026</accession>
<evidence type="ECO:0000313" key="1">
    <source>
        <dbReference type="EMBL" id="GAJ19470.1"/>
    </source>
</evidence>
<organism evidence="1">
    <name type="scientific">marine sediment metagenome</name>
    <dbReference type="NCBI Taxonomy" id="412755"/>
    <lineage>
        <taxon>unclassified sequences</taxon>
        <taxon>metagenomes</taxon>
        <taxon>ecological metagenomes</taxon>
    </lineage>
</organism>
<reference evidence="1" key="1">
    <citation type="journal article" date="2014" name="Front. Microbiol.">
        <title>High frequency of phylogenetically diverse reductive dehalogenase-homologous genes in deep subseafloor sedimentary metagenomes.</title>
        <authorList>
            <person name="Kawai M."/>
            <person name="Futagami T."/>
            <person name="Toyoda A."/>
            <person name="Takaki Y."/>
            <person name="Nishi S."/>
            <person name="Hori S."/>
            <person name="Arai W."/>
            <person name="Tsubouchi T."/>
            <person name="Morono Y."/>
            <person name="Uchiyama I."/>
            <person name="Ito T."/>
            <person name="Fujiyama A."/>
            <person name="Inagaki F."/>
            <person name="Takami H."/>
        </authorList>
    </citation>
    <scope>NUCLEOTIDE SEQUENCE</scope>
    <source>
        <strain evidence="1">Expedition CK06-06</strain>
    </source>
</reference>
<dbReference type="AlphaFoldDB" id="X1W026"/>
<protein>
    <submittedName>
        <fullName evidence="1">Uncharacterized protein</fullName>
    </submittedName>
</protein>
<feature type="non-terminal residue" evidence="1">
    <location>
        <position position="83"/>
    </location>
</feature>